<keyword evidence="4" id="KW-1185">Reference proteome</keyword>
<dbReference type="RefSeq" id="WP_267564461.1">
    <property type="nucleotide sequence ID" value="NZ_JAPNTZ010000007.1"/>
</dbReference>
<dbReference type="InterPro" id="IPR012349">
    <property type="entry name" value="Split_barrel_FMN-bd"/>
</dbReference>
<accession>A0ABT4B1A9</accession>
<dbReference type="Gene3D" id="2.30.110.10">
    <property type="entry name" value="Electron Transport, Fmn-binding Protein, Chain A"/>
    <property type="match status" value="1"/>
</dbReference>
<keyword evidence="1" id="KW-0560">Oxidoreductase</keyword>
<dbReference type="Proteomes" id="UP001151002">
    <property type="component" value="Unassembled WGS sequence"/>
</dbReference>
<gene>
    <name evidence="3" type="ORF">OWR29_19965</name>
</gene>
<reference evidence="3" key="1">
    <citation type="submission" date="2022-11" db="EMBL/GenBank/DDBJ databases">
        <authorList>
            <person name="Somphong A."/>
            <person name="Phongsopitanun W."/>
        </authorList>
    </citation>
    <scope>NUCLEOTIDE SEQUENCE</scope>
    <source>
        <strain evidence="3">Pm04-4</strain>
    </source>
</reference>
<dbReference type="PANTHER" id="PTHR35176">
    <property type="entry name" value="HEME OXYGENASE HI_0854-RELATED"/>
    <property type="match status" value="1"/>
</dbReference>
<organism evidence="3 4">
    <name type="scientific">Paractinoplanes pyxinae</name>
    <dbReference type="NCBI Taxonomy" id="2997416"/>
    <lineage>
        <taxon>Bacteria</taxon>
        <taxon>Bacillati</taxon>
        <taxon>Actinomycetota</taxon>
        <taxon>Actinomycetes</taxon>
        <taxon>Micromonosporales</taxon>
        <taxon>Micromonosporaceae</taxon>
        <taxon>Paractinoplanes</taxon>
    </lineage>
</organism>
<dbReference type="InterPro" id="IPR052019">
    <property type="entry name" value="F420H2_bilvrd_red/Heme_oxyg"/>
</dbReference>
<protein>
    <submittedName>
        <fullName evidence="3">Pyridoxamine 5'-phosphate oxidase family protein</fullName>
    </submittedName>
</protein>
<name>A0ABT4B1A9_9ACTN</name>
<dbReference type="SUPFAM" id="SSF50475">
    <property type="entry name" value="FMN-binding split barrel"/>
    <property type="match status" value="1"/>
</dbReference>
<comment type="caution">
    <text evidence="3">The sequence shown here is derived from an EMBL/GenBank/DDBJ whole genome shotgun (WGS) entry which is preliminary data.</text>
</comment>
<sequence>MASWHEIEKDAPAFAQRVKALFDAGTNKTIATLRRDGSPRISATEAAFQDGELTFGMMADSMKLRDIRRDPRIAMHAPTIEPPTDNPESGPGDAKLSGVVVELPHPPDWPHGDGAGLFRIDIHEVALTYVGVPADHLVIESWHTGRGHTRRTRK</sequence>
<evidence type="ECO:0000256" key="1">
    <source>
        <dbReference type="ARBA" id="ARBA00023002"/>
    </source>
</evidence>
<proteinExistence type="predicted"/>
<evidence type="ECO:0000313" key="4">
    <source>
        <dbReference type="Proteomes" id="UP001151002"/>
    </source>
</evidence>
<dbReference type="EMBL" id="JAPNTZ010000007">
    <property type="protein sequence ID" value="MCY1140282.1"/>
    <property type="molecule type" value="Genomic_DNA"/>
</dbReference>
<evidence type="ECO:0000256" key="2">
    <source>
        <dbReference type="SAM" id="MobiDB-lite"/>
    </source>
</evidence>
<feature type="region of interest" description="Disordered" evidence="2">
    <location>
        <begin position="75"/>
        <end position="97"/>
    </location>
</feature>
<dbReference type="PANTHER" id="PTHR35176:SF6">
    <property type="entry name" value="HEME OXYGENASE HI_0854-RELATED"/>
    <property type="match status" value="1"/>
</dbReference>
<evidence type="ECO:0000313" key="3">
    <source>
        <dbReference type="EMBL" id="MCY1140282.1"/>
    </source>
</evidence>